<dbReference type="Pfam" id="PF00691">
    <property type="entry name" value="OmpA"/>
    <property type="match status" value="1"/>
</dbReference>
<dbReference type="Pfam" id="PF13677">
    <property type="entry name" value="MotB_plug"/>
    <property type="match status" value="1"/>
</dbReference>
<feature type="transmembrane region" description="Helical" evidence="9">
    <location>
        <begin position="21"/>
        <end position="44"/>
    </location>
</feature>
<gene>
    <name evidence="11" type="ordered locus">HCH_05393</name>
</gene>
<comment type="subcellular location">
    <subcellularLocation>
        <location evidence="1">Cell membrane</location>
        <topology evidence="1">Single-pass membrane protein</topology>
    </subcellularLocation>
</comment>
<evidence type="ECO:0000313" key="11">
    <source>
        <dbReference type="EMBL" id="ABC32062.1"/>
    </source>
</evidence>
<evidence type="ECO:0000256" key="3">
    <source>
        <dbReference type="ARBA" id="ARBA00022475"/>
    </source>
</evidence>
<keyword evidence="5 9" id="KW-1133">Transmembrane helix</keyword>
<keyword evidence="6 7" id="KW-0472">Membrane</keyword>
<dbReference type="PANTHER" id="PTHR30329">
    <property type="entry name" value="STATOR ELEMENT OF FLAGELLAR MOTOR COMPLEX"/>
    <property type="match status" value="1"/>
</dbReference>
<evidence type="ECO:0000256" key="6">
    <source>
        <dbReference type="ARBA" id="ARBA00023136"/>
    </source>
</evidence>
<evidence type="ECO:0000256" key="7">
    <source>
        <dbReference type="PROSITE-ProRule" id="PRU00473"/>
    </source>
</evidence>
<dbReference type="eggNOG" id="COG1360">
    <property type="taxonomic scope" value="Bacteria"/>
</dbReference>
<dbReference type="PROSITE" id="PS51123">
    <property type="entry name" value="OMPA_2"/>
    <property type="match status" value="1"/>
</dbReference>
<feature type="domain" description="OmpA-like" evidence="10">
    <location>
        <begin position="151"/>
        <end position="270"/>
    </location>
</feature>
<keyword evidence="11" id="KW-0966">Cell projection</keyword>
<feature type="region of interest" description="Disordered" evidence="8">
    <location>
        <begin position="275"/>
        <end position="328"/>
    </location>
</feature>
<dbReference type="SUPFAM" id="SSF103088">
    <property type="entry name" value="OmpA-like"/>
    <property type="match status" value="1"/>
</dbReference>
<comment type="similarity">
    <text evidence="2">Belongs to the MotB family.</text>
</comment>
<evidence type="ECO:0000259" key="10">
    <source>
        <dbReference type="PROSITE" id="PS51123"/>
    </source>
</evidence>
<reference evidence="11 12" key="1">
    <citation type="journal article" date="2005" name="Nucleic Acids Res.">
        <title>Genomic blueprint of Hahella chejuensis, a marine microbe producing an algicidal agent.</title>
        <authorList>
            <person name="Jeong H."/>
            <person name="Yim J.H."/>
            <person name="Lee C."/>
            <person name="Choi S.-H."/>
            <person name="Park Y.K."/>
            <person name="Yoon S.H."/>
            <person name="Hur C.-G."/>
            <person name="Kang H.-Y."/>
            <person name="Kim D."/>
            <person name="Lee H.H."/>
            <person name="Park K.H."/>
            <person name="Park S.-H."/>
            <person name="Park H.-S."/>
            <person name="Lee H.K."/>
            <person name="Oh T.K."/>
            <person name="Kim J.F."/>
        </authorList>
    </citation>
    <scope>NUCLEOTIDE SEQUENCE [LARGE SCALE GENOMIC DNA]</scope>
    <source>
        <strain evidence="11 12">KCTC 2396</strain>
    </source>
</reference>
<keyword evidence="3" id="KW-1003">Cell membrane</keyword>
<dbReference type="RefSeq" id="WP_011399126.1">
    <property type="nucleotide sequence ID" value="NC_007645.1"/>
</dbReference>
<evidence type="ECO:0000256" key="5">
    <source>
        <dbReference type="ARBA" id="ARBA00022989"/>
    </source>
</evidence>
<evidence type="ECO:0000313" key="12">
    <source>
        <dbReference type="Proteomes" id="UP000000238"/>
    </source>
</evidence>
<proteinExistence type="inferred from homology"/>
<dbReference type="InterPro" id="IPR006665">
    <property type="entry name" value="OmpA-like"/>
</dbReference>
<protein>
    <submittedName>
        <fullName evidence="11">Flagellar motor protein</fullName>
    </submittedName>
</protein>
<accession>Q2SBB2</accession>
<sequence length="328" mass="36769">MMEERPPIIVRRVRKGHHAHGGAWKVAFADFATAMMAFFLVLWLSEAATKEQKDAISGYFTDPVGFEQGGSPYVIDLGGSVTVTVTQDTAGKPQDQPEVRMREDTIQDLAAQLEQQKLTQLMQEIMAQIEKNPKLNAFKDQLLLDITDEGLRIQIVDKRQRPMFDSGRSELQPYFEEILFELAKSIAKVRNKISVSGHTDAQPFLGRDNYSNWELSADRANAARRALVEGGLPEGRMARVVGLASSVLFDEKDPYNPVNRRISILVLNKKTQEDIEGAEQADSAISTSDLLEELDRTLDRQGRKPEFDPDKDLPVDDKPAPNTDGLTW</sequence>
<dbReference type="KEGG" id="hch:HCH_05393"/>
<keyword evidence="11" id="KW-0969">Cilium</keyword>
<evidence type="ECO:0000256" key="2">
    <source>
        <dbReference type="ARBA" id="ARBA00008914"/>
    </source>
</evidence>
<evidence type="ECO:0000256" key="4">
    <source>
        <dbReference type="ARBA" id="ARBA00022692"/>
    </source>
</evidence>
<feature type="compositionally biased region" description="Basic and acidic residues" evidence="8">
    <location>
        <begin position="293"/>
        <end position="319"/>
    </location>
</feature>
<dbReference type="Proteomes" id="UP000000238">
    <property type="component" value="Chromosome"/>
</dbReference>
<name>Q2SBB2_HAHCH</name>
<dbReference type="Gene3D" id="3.30.1330.60">
    <property type="entry name" value="OmpA-like domain"/>
    <property type="match status" value="1"/>
</dbReference>
<keyword evidence="11" id="KW-0282">Flagellum</keyword>
<dbReference type="InterPro" id="IPR036737">
    <property type="entry name" value="OmpA-like_sf"/>
</dbReference>
<keyword evidence="12" id="KW-1185">Reference proteome</keyword>
<evidence type="ECO:0000256" key="8">
    <source>
        <dbReference type="SAM" id="MobiDB-lite"/>
    </source>
</evidence>
<dbReference type="AlphaFoldDB" id="Q2SBB2"/>
<dbReference type="HOGENOM" id="CLU_016890_3_0_6"/>
<dbReference type="STRING" id="349521.HCH_05393"/>
<evidence type="ECO:0000256" key="9">
    <source>
        <dbReference type="SAM" id="Phobius"/>
    </source>
</evidence>
<dbReference type="PANTHER" id="PTHR30329:SF21">
    <property type="entry name" value="LIPOPROTEIN YIAD-RELATED"/>
    <property type="match status" value="1"/>
</dbReference>
<organism evidence="11 12">
    <name type="scientific">Hahella chejuensis (strain KCTC 2396)</name>
    <dbReference type="NCBI Taxonomy" id="349521"/>
    <lineage>
        <taxon>Bacteria</taxon>
        <taxon>Pseudomonadati</taxon>
        <taxon>Pseudomonadota</taxon>
        <taxon>Gammaproteobacteria</taxon>
        <taxon>Oceanospirillales</taxon>
        <taxon>Hahellaceae</taxon>
        <taxon>Hahella</taxon>
    </lineage>
</organism>
<dbReference type="InterPro" id="IPR050330">
    <property type="entry name" value="Bact_OuterMem_StrucFunc"/>
</dbReference>
<evidence type="ECO:0000256" key="1">
    <source>
        <dbReference type="ARBA" id="ARBA00004162"/>
    </source>
</evidence>
<dbReference type="InterPro" id="IPR025713">
    <property type="entry name" value="MotB-like_N_dom"/>
</dbReference>
<dbReference type="GO" id="GO:0005886">
    <property type="term" value="C:plasma membrane"/>
    <property type="evidence" value="ECO:0007669"/>
    <property type="project" value="UniProtKB-SubCell"/>
</dbReference>
<dbReference type="EMBL" id="CP000155">
    <property type="protein sequence ID" value="ABC32062.1"/>
    <property type="molecule type" value="Genomic_DNA"/>
</dbReference>
<keyword evidence="4 9" id="KW-0812">Transmembrane</keyword>
<dbReference type="NCBIfam" id="NF006548">
    <property type="entry name" value="PRK09041.1"/>
    <property type="match status" value="1"/>
</dbReference>